<evidence type="ECO:0000256" key="1">
    <source>
        <dbReference type="SAM" id="MobiDB-lite"/>
    </source>
</evidence>
<evidence type="ECO:0000313" key="3">
    <source>
        <dbReference type="Proteomes" id="UP001182556"/>
    </source>
</evidence>
<dbReference type="AlphaFoldDB" id="A0AAD9L8F5"/>
<name>A0AAD9L8F5_PAPLA</name>
<reference evidence="2" key="1">
    <citation type="submission" date="2023-02" db="EMBL/GenBank/DDBJ databases">
        <title>Identification and recombinant expression of a fungal hydrolase from Papiliotrema laurentii that hydrolyzes apple cutin and clears colloidal polyester polyurethane.</title>
        <authorList>
            <consortium name="DOE Joint Genome Institute"/>
            <person name="Roman V.A."/>
            <person name="Bojanowski C."/>
            <person name="Crable B.R."/>
            <person name="Wagner D.N."/>
            <person name="Hung C.S."/>
            <person name="Nadeau L.J."/>
            <person name="Schratz L."/>
            <person name="Haridas S."/>
            <person name="Pangilinan J."/>
            <person name="Lipzen A."/>
            <person name="Na H."/>
            <person name="Yan M."/>
            <person name="Ng V."/>
            <person name="Grigoriev I.V."/>
            <person name="Spatafora J.W."/>
            <person name="Barlow D."/>
            <person name="Biffinger J."/>
            <person name="Kelley-Loughnane N."/>
            <person name="Varaljay V.A."/>
            <person name="Crookes-Goodson W.J."/>
        </authorList>
    </citation>
    <scope>NUCLEOTIDE SEQUENCE</scope>
    <source>
        <strain evidence="2">5307AH</strain>
    </source>
</reference>
<organism evidence="2 3">
    <name type="scientific">Papiliotrema laurentii</name>
    <name type="common">Cryptococcus laurentii</name>
    <dbReference type="NCBI Taxonomy" id="5418"/>
    <lineage>
        <taxon>Eukaryota</taxon>
        <taxon>Fungi</taxon>
        <taxon>Dikarya</taxon>
        <taxon>Basidiomycota</taxon>
        <taxon>Agaricomycotina</taxon>
        <taxon>Tremellomycetes</taxon>
        <taxon>Tremellales</taxon>
        <taxon>Rhynchogastremaceae</taxon>
        <taxon>Papiliotrema</taxon>
    </lineage>
</organism>
<sequence length="208" mass="22691">MTIFSIFSRTTRPPMPTVASREDDATYTLHFGGMFPVYCYPGGKTASKELDQSGTPVSIKLTVTNDDGKVDEWVYQSETYLKWKNAESSGARAPEDCGTEQSQGTTIRAPISLSNPLEEAERDLANLNKGVESATLQSLIPQWQDGQSNRVVFVPGRKGFWAGCEGSVPRAVSLTLTEVGPEGSVFAGKEKTWELSFDPSEPSEVTEL</sequence>
<accession>A0AAD9L8F5</accession>
<gene>
    <name evidence="2" type="ORF">DB88DRAFT_543589</name>
</gene>
<comment type="caution">
    <text evidence="2">The sequence shown here is derived from an EMBL/GenBank/DDBJ whole genome shotgun (WGS) entry which is preliminary data.</text>
</comment>
<evidence type="ECO:0000313" key="2">
    <source>
        <dbReference type="EMBL" id="KAK1927095.1"/>
    </source>
</evidence>
<keyword evidence="3" id="KW-1185">Reference proteome</keyword>
<feature type="region of interest" description="Disordered" evidence="1">
    <location>
        <begin position="87"/>
        <end position="108"/>
    </location>
</feature>
<protein>
    <submittedName>
        <fullName evidence="2">Uncharacterized protein</fullName>
    </submittedName>
</protein>
<dbReference type="Proteomes" id="UP001182556">
    <property type="component" value="Unassembled WGS sequence"/>
</dbReference>
<proteinExistence type="predicted"/>
<dbReference type="EMBL" id="JAODAN010000001">
    <property type="protein sequence ID" value="KAK1927095.1"/>
    <property type="molecule type" value="Genomic_DNA"/>
</dbReference>